<dbReference type="GO" id="GO:0016491">
    <property type="term" value="F:oxidoreductase activity"/>
    <property type="evidence" value="ECO:0007669"/>
    <property type="project" value="UniProtKB-KW"/>
</dbReference>
<reference evidence="3 4" key="1">
    <citation type="submission" date="2019-05" db="EMBL/GenBank/DDBJ databases">
        <authorList>
            <consortium name="Science for Life Laboratories"/>
        </authorList>
    </citation>
    <scope>NUCLEOTIDE SEQUENCE [LARGE SCALE GENOMIC DNA]</scope>
    <source>
        <strain evidence="3">Soil9</strain>
    </source>
</reference>
<dbReference type="Gene3D" id="3.40.50.720">
    <property type="entry name" value="NAD(P)-binding Rossmann-like Domain"/>
    <property type="match status" value="1"/>
</dbReference>
<dbReference type="PRINTS" id="PR00081">
    <property type="entry name" value="GDHRDH"/>
</dbReference>
<dbReference type="EMBL" id="LR593886">
    <property type="protein sequence ID" value="VTR92910.1"/>
    <property type="molecule type" value="Genomic_DNA"/>
</dbReference>
<keyword evidence="4" id="KW-1185">Reference proteome</keyword>
<dbReference type="InterPro" id="IPR036291">
    <property type="entry name" value="NAD(P)-bd_dom_sf"/>
</dbReference>
<dbReference type="KEGG" id="gms:SOIL9_48040"/>
<evidence type="ECO:0000313" key="3">
    <source>
        <dbReference type="EMBL" id="VTR92910.1"/>
    </source>
</evidence>
<dbReference type="Proteomes" id="UP000464178">
    <property type="component" value="Chromosome"/>
</dbReference>
<gene>
    <name evidence="3" type="ORF">SOIL9_48040</name>
</gene>
<proteinExistence type="inferred from homology"/>
<dbReference type="AlphaFoldDB" id="A0A6P2D0C4"/>
<dbReference type="PRINTS" id="PR00080">
    <property type="entry name" value="SDRFAMILY"/>
</dbReference>
<dbReference type="RefSeq" id="WP_162667708.1">
    <property type="nucleotide sequence ID" value="NZ_LR593886.1"/>
</dbReference>
<organism evidence="3 4">
    <name type="scientific">Gemmata massiliana</name>
    <dbReference type="NCBI Taxonomy" id="1210884"/>
    <lineage>
        <taxon>Bacteria</taxon>
        <taxon>Pseudomonadati</taxon>
        <taxon>Planctomycetota</taxon>
        <taxon>Planctomycetia</taxon>
        <taxon>Gemmatales</taxon>
        <taxon>Gemmataceae</taxon>
        <taxon>Gemmata</taxon>
    </lineage>
</organism>
<sequence length="250" mass="26309">MQPKRVALVTGSGAKRVGSVVAGALARRGYAIAVHYRTSAAEASDTVAALRSAGGEAAAFPADLTDERAVRAMVRDVLGHFGRIDALVNCAAVWKPKPLEEVTAADVRFHFDTNALGTFLTCQQVGLAMAQQPEGGAIVNIGDWAEVRPYPGYAAYFPSKGAVTATTRCLAVELALRNPRVRVNAILPGPVMLPPDLPEAEKQQAINATLVKREGSPSNIAQAVLSFLDNDFVTGACLPVDGGRTVYAPE</sequence>
<dbReference type="InterPro" id="IPR002347">
    <property type="entry name" value="SDR_fam"/>
</dbReference>
<dbReference type="Pfam" id="PF13561">
    <property type="entry name" value="adh_short_C2"/>
    <property type="match status" value="1"/>
</dbReference>
<protein>
    <submittedName>
        <fullName evidence="3">Uncharacterized protein</fullName>
    </submittedName>
</protein>
<evidence type="ECO:0000313" key="4">
    <source>
        <dbReference type="Proteomes" id="UP000464178"/>
    </source>
</evidence>
<evidence type="ECO:0000256" key="2">
    <source>
        <dbReference type="ARBA" id="ARBA00023002"/>
    </source>
</evidence>
<dbReference type="PANTHER" id="PTHR43639">
    <property type="entry name" value="OXIDOREDUCTASE, SHORT-CHAIN DEHYDROGENASE/REDUCTASE FAMILY (AFU_ORTHOLOGUE AFUA_5G02870)"/>
    <property type="match status" value="1"/>
</dbReference>
<evidence type="ECO:0000256" key="1">
    <source>
        <dbReference type="ARBA" id="ARBA00006484"/>
    </source>
</evidence>
<comment type="similarity">
    <text evidence="1">Belongs to the short-chain dehydrogenases/reductases (SDR) family.</text>
</comment>
<name>A0A6P2D0C4_9BACT</name>
<keyword evidence="2" id="KW-0560">Oxidoreductase</keyword>
<dbReference type="PANTHER" id="PTHR43639:SF1">
    <property type="entry name" value="SHORT-CHAIN DEHYDROGENASE_REDUCTASE FAMILY PROTEIN"/>
    <property type="match status" value="1"/>
</dbReference>
<accession>A0A6P2D0C4</accession>
<dbReference type="SUPFAM" id="SSF51735">
    <property type="entry name" value="NAD(P)-binding Rossmann-fold domains"/>
    <property type="match status" value="1"/>
</dbReference>